<keyword evidence="2" id="KW-0813">Transport</keyword>
<name>A0A834ZI57_TETSI</name>
<dbReference type="GO" id="GO:0016020">
    <property type="term" value="C:membrane"/>
    <property type="evidence" value="ECO:0007669"/>
    <property type="project" value="UniProtKB-SubCell"/>
</dbReference>
<evidence type="ECO:0000256" key="2">
    <source>
        <dbReference type="ARBA" id="ARBA00022448"/>
    </source>
</evidence>
<evidence type="ECO:0000256" key="7">
    <source>
        <dbReference type="SAM" id="MobiDB-lite"/>
    </source>
</evidence>
<evidence type="ECO:0000313" key="8">
    <source>
        <dbReference type="EMBL" id="KAF8407381.1"/>
    </source>
</evidence>
<comment type="subcellular location">
    <subcellularLocation>
        <location evidence="1">Membrane</location>
    </subcellularLocation>
</comment>
<dbReference type="EMBL" id="JABCRI010000004">
    <property type="protein sequence ID" value="KAF8407381.1"/>
    <property type="molecule type" value="Genomic_DNA"/>
</dbReference>
<sequence length="200" mass="21959">MSILNQSITPHGHGQPTNTQDIFQQLPVPQLLRNRSLNSSQWTPLKKITGSSAQGGANEQHSITGSVAKFSKLLGPITWPMEPFTLSFLPTTTTTTTLMDNEKFNAIEEPRLLYLEPPRATTLVVAVSSAVKLQHKQLDQIARKMKRVTGFTSVKLENTVDPSLIAGFIISYEEEEGPHVIDLSVKGQLAELAARIQSAD</sequence>
<keyword evidence="6" id="KW-0066">ATP synthesis</keyword>
<dbReference type="Pfam" id="PF00213">
    <property type="entry name" value="OSCP"/>
    <property type="match status" value="1"/>
</dbReference>
<proteinExistence type="predicted"/>
<dbReference type="InterPro" id="IPR000711">
    <property type="entry name" value="ATPase_OSCP/dsu"/>
</dbReference>
<dbReference type="PANTHER" id="PTHR11910">
    <property type="entry name" value="ATP SYNTHASE DELTA CHAIN"/>
    <property type="match status" value="1"/>
</dbReference>
<evidence type="ECO:0000313" key="9">
    <source>
        <dbReference type="Proteomes" id="UP000655225"/>
    </source>
</evidence>
<evidence type="ECO:0000256" key="4">
    <source>
        <dbReference type="ARBA" id="ARBA00023065"/>
    </source>
</evidence>
<feature type="region of interest" description="Disordered" evidence="7">
    <location>
        <begin position="1"/>
        <end position="20"/>
    </location>
</feature>
<organism evidence="8 9">
    <name type="scientific">Tetracentron sinense</name>
    <name type="common">Spur-leaf</name>
    <dbReference type="NCBI Taxonomy" id="13715"/>
    <lineage>
        <taxon>Eukaryota</taxon>
        <taxon>Viridiplantae</taxon>
        <taxon>Streptophyta</taxon>
        <taxon>Embryophyta</taxon>
        <taxon>Tracheophyta</taxon>
        <taxon>Spermatophyta</taxon>
        <taxon>Magnoliopsida</taxon>
        <taxon>Trochodendrales</taxon>
        <taxon>Trochodendraceae</taxon>
        <taxon>Tetracentron</taxon>
    </lineage>
</organism>
<dbReference type="OrthoDB" id="1262810at2759"/>
<evidence type="ECO:0000256" key="1">
    <source>
        <dbReference type="ARBA" id="ARBA00004370"/>
    </source>
</evidence>
<protein>
    <submittedName>
        <fullName evidence="8">Uncharacterized protein</fullName>
    </submittedName>
</protein>
<evidence type="ECO:0000256" key="3">
    <source>
        <dbReference type="ARBA" id="ARBA00022781"/>
    </source>
</evidence>
<keyword evidence="3" id="KW-0375">Hydrogen ion transport</keyword>
<dbReference type="AlphaFoldDB" id="A0A834ZI57"/>
<evidence type="ECO:0000256" key="6">
    <source>
        <dbReference type="ARBA" id="ARBA00023310"/>
    </source>
</evidence>
<accession>A0A834ZI57</accession>
<keyword evidence="5" id="KW-0472">Membrane</keyword>
<keyword evidence="4" id="KW-0406">Ion transport</keyword>
<keyword evidence="9" id="KW-1185">Reference proteome</keyword>
<dbReference type="Proteomes" id="UP000655225">
    <property type="component" value="Unassembled WGS sequence"/>
</dbReference>
<comment type="caution">
    <text evidence="8">The sequence shown here is derived from an EMBL/GenBank/DDBJ whole genome shotgun (WGS) entry which is preliminary data.</text>
</comment>
<dbReference type="GO" id="GO:0046933">
    <property type="term" value="F:proton-transporting ATP synthase activity, rotational mechanism"/>
    <property type="evidence" value="ECO:0007669"/>
    <property type="project" value="InterPro"/>
</dbReference>
<reference evidence="8 9" key="1">
    <citation type="submission" date="2020-04" db="EMBL/GenBank/DDBJ databases">
        <title>Plant Genome Project.</title>
        <authorList>
            <person name="Zhang R.-G."/>
        </authorList>
    </citation>
    <scope>NUCLEOTIDE SEQUENCE [LARGE SCALE GENOMIC DNA]</scope>
    <source>
        <strain evidence="8">YNK0</strain>
        <tissue evidence="8">Leaf</tissue>
    </source>
</reference>
<evidence type="ECO:0000256" key="5">
    <source>
        <dbReference type="ARBA" id="ARBA00023136"/>
    </source>
</evidence>
<gene>
    <name evidence="8" type="ORF">HHK36_006512</name>
</gene>